<evidence type="ECO:0000313" key="1">
    <source>
        <dbReference type="EnsemblMetazoa" id="ASTEI09929-PA"/>
    </source>
</evidence>
<reference evidence="2" key="1">
    <citation type="journal article" date="2014" name="Genome Biol.">
        <title>Genome analysis of a major urban malaria vector mosquito, Anopheles stephensi.</title>
        <authorList>
            <person name="Jiang X."/>
            <person name="Peery A."/>
            <person name="Hall A.B."/>
            <person name="Sharma A."/>
            <person name="Chen X.G."/>
            <person name="Waterhouse R.M."/>
            <person name="Komissarov A."/>
            <person name="Riehle M.M."/>
            <person name="Shouche Y."/>
            <person name="Sharakhova M.V."/>
            <person name="Lawson D."/>
            <person name="Pakpour N."/>
            <person name="Arensburger P."/>
            <person name="Davidson V.L."/>
            <person name="Eiglmeier K."/>
            <person name="Emrich S."/>
            <person name="George P."/>
            <person name="Kennedy R.C."/>
            <person name="Mane S.P."/>
            <person name="Maslen G."/>
            <person name="Oringanje C."/>
            <person name="Qi Y."/>
            <person name="Settlage R."/>
            <person name="Tojo M."/>
            <person name="Tubio J.M."/>
            <person name="Unger M.F."/>
            <person name="Wang B."/>
            <person name="Vernick K.D."/>
            <person name="Ribeiro J.M."/>
            <person name="James A.A."/>
            <person name="Michel K."/>
            <person name="Riehle M.A."/>
            <person name="Luckhart S."/>
            <person name="Sharakhov I.V."/>
            <person name="Tu Z."/>
        </authorList>
    </citation>
    <scope>NUCLEOTIDE SEQUENCE [LARGE SCALE GENOMIC DNA]</scope>
    <source>
        <strain evidence="2">Indian</strain>
    </source>
</reference>
<keyword evidence="2" id="KW-1185">Reference proteome</keyword>
<accession>A0A182YN93</accession>
<proteinExistence type="predicted"/>
<dbReference type="STRING" id="30069.A0A182YN93"/>
<dbReference type="EnsemblMetazoa" id="ASTEI09929-RA">
    <property type="protein sequence ID" value="ASTEI09929-PA"/>
    <property type="gene ID" value="ASTEI09929"/>
</dbReference>
<name>A0A182YN93_ANOST</name>
<dbReference type="VEuPathDB" id="VectorBase:ASTE005713"/>
<dbReference type="AlphaFoldDB" id="A0A182YN93"/>
<reference evidence="1" key="2">
    <citation type="submission" date="2020-05" db="UniProtKB">
        <authorList>
            <consortium name="EnsemblMetazoa"/>
        </authorList>
    </citation>
    <scope>IDENTIFICATION</scope>
    <source>
        <strain evidence="1">Indian</strain>
    </source>
</reference>
<protein>
    <submittedName>
        <fullName evidence="1">Uncharacterized protein</fullName>
    </submittedName>
</protein>
<dbReference type="VEuPathDB" id="VectorBase:ASTEI20_038499"/>
<dbReference type="VEuPathDB" id="VectorBase:ASTEI09929"/>
<evidence type="ECO:0000313" key="2">
    <source>
        <dbReference type="Proteomes" id="UP000076408"/>
    </source>
</evidence>
<organism evidence="1 2">
    <name type="scientific">Anopheles stephensi</name>
    <name type="common">Indo-Pakistan malaria mosquito</name>
    <dbReference type="NCBI Taxonomy" id="30069"/>
    <lineage>
        <taxon>Eukaryota</taxon>
        <taxon>Metazoa</taxon>
        <taxon>Ecdysozoa</taxon>
        <taxon>Arthropoda</taxon>
        <taxon>Hexapoda</taxon>
        <taxon>Insecta</taxon>
        <taxon>Pterygota</taxon>
        <taxon>Neoptera</taxon>
        <taxon>Endopterygota</taxon>
        <taxon>Diptera</taxon>
        <taxon>Nematocera</taxon>
        <taxon>Culicoidea</taxon>
        <taxon>Culicidae</taxon>
        <taxon>Anophelinae</taxon>
        <taxon>Anopheles</taxon>
    </lineage>
</organism>
<sequence>MINRVAMQCICEAEEFVPEVEPKYATFSHFGQGGNLFRTKRRSSIAPLPALRLNDKEMMSNDFDTHSVLSNQASISSASSLLSLLKEKMQNVPGIIRKKKRETKDYKLRVFVGMLFLIIVFLVSYW</sequence>
<dbReference type="Proteomes" id="UP000076408">
    <property type="component" value="Unassembled WGS sequence"/>
</dbReference>